<accession>A0ACC1QFN4</accession>
<evidence type="ECO:0000313" key="1">
    <source>
        <dbReference type="EMBL" id="KAJ3473502.1"/>
    </source>
</evidence>
<comment type="caution">
    <text evidence="1">The sequence shown here is derived from an EMBL/GenBank/DDBJ whole genome shotgun (WGS) entry which is preliminary data.</text>
</comment>
<sequence>MKVTNAVLVASTTLTGVMAAPASNQPSGVTFSAKTVYNGKARHVLDDLDRAFKKYVSPEKQASILAAAKDTRVTGSVVTAPEPNDDHVDVLYLTEVSIGTPAQKLNLDFDTGSSDLWVFSTDTDSSQVNGQTLYSPDDSSTAQSVSGATWAIRYGDQSTSSGIVYKDKVTVGSLTVESQIVESAKQVSDHPPSRRPGSTTSPPAWTRTCSPSA</sequence>
<gene>
    <name evidence="1" type="ORF">NLG97_g10270</name>
</gene>
<reference evidence="1" key="1">
    <citation type="submission" date="2022-07" db="EMBL/GenBank/DDBJ databases">
        <title>Genome Sequence of Lecanicillium saksenae.</title>
        <authorList>
            <person name="Buettner E."/>
        </authorList>
    </citation>
    <scope>NUCLEOTIDE SEQUENCE</scope>
    <source>
        <strain evidence="1">VT-O1</strain>
    </source>
</reference>
<keyword evidence="2" id="KW-1185">Reference proteome</keyword>
<dbReference type="Proteomes" id="UP001148737">
    <property type="component" value="Unassembled WGS sequence"/>
</dbReference>
<organism evidence="1 2">
    <name type="scientific">Lecanicillium saksenae</name>
    <dbReference type="NCBI Taxonomy" id="468837"/>
    <lineage>
        <taxon>Eukaryota</taxon>
        <taxon>Fungi</taxon>
        <taxon>Dikarya</taxon>
        <taxon>Ascomycota</taxon>
        <taxon>Pezizomycotina</taxon>
        <taxon>Sordariomycetes</taxon>
        <taxon>Hypocreomycetidae</taxon>
        <taxon>Hypocreales</taxon>
        <taxon>Cordycipitaceae</taxon>
        <taxon>Lecanicillium</taxon>
    </lineage>
</organism>
<protein>
    <submittedName>
        <fullName evidence="1">Uncharacterized protein</fullName>
    </submittedName>
</protein>
<dbReference type="EMBL" id="JANAKD010002484">
    <property type="protein sequence ID" value="KAJ3473502.1"/>
    <property type="molecule type" value="Genomic_DNA"/>
</dbReference>
<proteinExistence type="predicted"/>
<evidence type="ECO:0000313" key="2">
    <source>
        <dbReference type="Proteomes" id="UP001148737"/>
    </source>
</evidence>
<name>A0ACC1QFN4_9HYPO</name>